<evidence type="ECO:0000313" key="2">
    <source>
        <dbReference type="EMBL" id="MBB6109471.1"/>
    </source>
</evidence>
<feature type="chain" id="PRO_5046389299" evidence="1">
    <location>
        <begin position="31"/>
        <end position="199"/>
    </location>
</feature>
<evidence type="ECO:0000256" key="1">
    <source>
        <dbReference type="SAM" id="SignalP"/>
    </source>
</evidence>
<dbReference type="RefSeq" id="WP_076373053.1">
    <property type="nucleotide sequence ID" value="NZ_FTMG01000004.1"/>
</dbReference>
<comment type="caution">
    <text evidence="2">The sequence shown here is derived from an EMBL/GenBank/DDBJ whole genome shotgun (WGS) entry which is preliminary data.</text>
</comment>
<keyword evidence="1" id="KW-0732">Signal</keyword>
<dbReference type="EMBL" id="JACHCB010000004">
    <property type="protein sequence ID" value="MBB6109471.1"/>
    <property type="molecule type" value="Genomic_DNA"/>
</dbReference>
<feature type="signal peptide" evidence="1">
    <location>
        <begin position="1"/>
        <end position="30"/>
    </location>
</feature>
<reference evidence="2 3" key="1">
    <citation type="submission" date="2020-08" db="EMBL/GenBank/DDBJ databases">
        <title>Genomic Encyclopedia of Type Strains, Phase IV (KMG-V): Genome sequencing to study the core and pangenomes of soil and plant-associated prokaryotes.</title>
        <authorList>
            <person name="Whitman W."/>
        </authorList>
    </citation>
    <scope>NUCLEOTIDE SEQUENCE [LARGE SCALE GENOMIC DNA]</scope>
    <source>
        <strain evidence="2 3">ANJLi2</strain>
    </source>
</reference>
<keyword evidence="3" id="KW-1185">Reference proteome</keyword>
<dbReference type="Proteomes" id="UP000541583">
    <property type="component" value="Unassembled WGS sequence"/>
</dbReference>
<sequence length="199" mass="21960">MINYYCLPLSKTFRLLFTCLICFTAFSGLAQDKTKTIGHKSRSGTTNNSFGVVQGAQVGIRMNAGHRPVELLKLSFHVDNLGKDTIPFKVNVYAMGDKLPQGDNLVKQEIKGSIIREKDPSGPLMNNQLISVDLSPYKVDVKGDILISVEFLNTIPNKSLGFSCGLLNGGTYYKKNSDTEWKKIPVVGADFNVLVKKLK</sequence>
<evidence type="ECO:0000313" key="3">
    <source>
        <dbReference type="Proteomes" id="UP000541583"/>
    </source>
</evidence>
<protein>
    <submittedName>
        <fullName evidence="2">Uncharacterized protein</fullName>
    </submittedName>
</protein>
<accession>A0ABR6PMH1</accession>
<organism evidence="2 3">
    <name type="scientific">Mucilaginibacter lappiensis</name>
    <dbReference type="NCBI Taxonomy" id="354630"/>
    <lineage>
        <taxon>Bacteria</taxon>
        <taxon>Pseudomonadati</taxon>
        <taxon>Bacteroidota</taxon>
        <taxon>Sphingobacteriia</taxon>
        <taxon>Sphingobacteriales</taxon>
        <taxon>Sphingobacteriaceae</taxon>
        <taxon>Mucilaginibacter</taxon>
    </lineage>
</organism>
<gene>
    <name evidence="2" type="ORF">HDF23_002218</name>
</gene>
<proteinExistence type="predicted"/>
<name>A0ABR6PMH1_9SPHI</name>